<protein>
    <submittedName>
        <fullName evidence="1">Uncharacterized protein</fullName>
    </submittedName>
</protein>
<keyword evidence="2" id="KW-1185">Reference proteome</keyword>
<gene>
    <name evidence="1" type="ORF">NEZAVI_LOCUS3569</name>
</gene>
<name>A0A9P0EA02_NEZVI</name>
<accession>A0A9P0EA02</accession>
<evidence type="ECO:0000313" key="2">
    <source>
        <dbReference type="Proteomes" id="UP001152798"/>
    </source>
</evidence>
<dbReference type="Proteomes" id="UP001152798">
    <property type="component" value="Chromosome 2"/>
</dbReference>
<proteinExistence type="predicted"/>
<dbReference type="AlphaFoldDB" id="A0A9P0EA02"/>
<evidence type="ECO:0000313" key="1">
    <source>
        <dbReference type="EMBL" id="CAH1392808.1"/>
    </source>
</evidence>
<dbReference type="EMBL" id="OV725078">
    <property type="protein sequence ID" value="CAH1392808.1"/>
    <property type="molecule type" value="Genomic_DNA"/>
</dbReference>
<reference evidence="1" key="1">
    <citation type="submission" date="2022-01" db="EMBL/GenBank/DDBJ databases">
        <authorList>
            <person name="King R."/>
        </authorList>
    </citation>
    <scope>NUCLEOTIDE SEQUENCE</scope>
</reference>
<sequence length="23" mass="2629">MQDLNVFFIFLSNINSSGVIIEQ</sequence>
<organism evidence="1 2">
    <name type="scientific">Nezara viridula</name>
    <name type="common">Southern green stink bug</name>
    <name type="synonym">Cimex viridulus</name>
    <dbReference type="NCBI Taxonomy" id="85310"/>
    <lineage>
        <taxon>Eukaryota</taxon>
        <taxon>Metazoa</taxon>
        <taxon>Ecdysozoa</taxon>
        <taxon>Arthropoda</taxon>
        <taxon>Hexapoda</taxon>
        <taxon>Insecta</taxon>
        <taxon>Pterygota</taxon>
        <taxon>Neoptera</taxon>
        <taxon>Paraneoptera</taxon>
        <taxon>Hemiptera</taxon>
        <taxon>Heteroptera</taxon>
        <taxon>Panheteroptera</taxon>
        <taxon>Pentatomomorpha</taxon>
        <taxon>Pentatomoidea</taxon>
        <taxon>Pentatomidae</taxon>
        <taxon>Pentatominae</taxon>
        <taxon>Nezara</taxon>
    </lineage>
</organism>